<keyword evidence="3" id="KW-1185">Reference proteome</keyword>
<organism evidence="2 3">
    <name type="scientific">Folsomia candida</name>
    <name type="common">Springtail</name>
    <dbReference type="NCBI Taxonomy" id="158441"/>
    <lineage>
        <taxon>Eukaryota</taxon>
        <taxon>Metazoa</taxon>
        <taxon>Ecdysozoa</taxon>
        <taxon>Arthropoda</taxon>
        <taxon>Hexapoda</taxon>
        <taxon>Collembola</taxon>
        <taxon>Entomobryomorpha</taxon>
        <taxon>Isotomoidea</taxon>
        <taxon>Isotomidae</taxon>
        <taxon>Proisotominae</taxon>
        <taxon>Folsomia</taxon>
    </lineage>
</organism>
<dbReference type="Gene3D" id="1.10.287.70">
    <property type="match status" value="1"/>
</dbReference>
<keyword evidence="1" id="KW-1133">Transmembrane helix</keyword>
<protein>
    <recommendedName>
        <fullName evidence="4">Ionotropic glutamate receptor C-terminal domain-containing protein</fullName>
    </recommendedName>
</protein>
<feature type="transmembrane region" description="Helical" evidence="1">
    <location>
        <begin position="284"/>
        <end position="303"/>
    </location>
</feature>
<reference evidence="2 3" key="1">
    <citation type="submission" date="2015-12" db="EMBL/GenBank/DDBJ databases">
        <title>The genome of Folsomia candida.</title>
        <authorList>
            <person name="Faddeeva A."/>
            <person name="Derks M.F."/>
            <person name="Anvar Y."/>
            <person name="Smit S."/>
            <person name="Van Straalen N."/>
            <person name="Roelofs D."/>
        </authorList>
    </citation>
    <scope>NUCLEOTIDE SEQUENCE [LARGE SCALE GENOMIC DNA]</scope>
    <source>
        <strain evidence="2 3">VU population</strain>
        <tissue evidence="2">Whole body</tissue>
    </source>
</reference>
<gene>
    <name evidence="2" type="ORF">Fcan01_25677</name>
</gene>
<evidence type="ECO:0000313" key="2">
    <source>
        <dbReference type="EMBL" id="OXA39616.1"/>
    </source>
</evidence>
<evidence type="ECO:0000256" key="1">
    <source>
        <dbReference type="SAM" id="Phobius"/>
    </source>
</evidence>
<proteinExistence type="predicted"/>
<name>A0A226D5V2_FOLCA</name>
<evidence type="ECO:0008006" key="4">
    <source>
        <dbReference type="Google" id="ProtNLM"/>
    </source>
</evidence>
<dbReference type="EMBL" id="LNIX01000038">
    <property type="protein sequence ID" value="OXA39616.1"/>
    <property type="molecule type" value="Genomic_DNA"/>
</dbReference>
<comment type="caution">
    <text evidence="2">The sequence shown here is derived from an EMBL/GenBank/DDBJ whole genome shotgun (WGS) entry which is preliminary data.</text>
</comment>
<keyword evidence="1" id="KW-0812">Transmembrane</keyword>
<sequence length="606" mass="68087">MSSNLFCTQEICTFYLLLATDSQFESFSFEDHFPHFALHSTIIVPLILDVLVIAGGTVSPKKFWNEYLHKVIVWGILRHTNSAYIFAKIEDYPLILKYYKENTDSMARSILVFFEETNSTQFVYHIPCIVCNETEESLVGQVNFSSLKDIWVAWYKKNSNMQGKNLIFWTPAERGETCPSKLQCGPDLFTFDESFHPSVCKVIALSQKFNFTTVIARVANGEDYSQNSVGFASFNAILVKDTLSDESSIRSIHSVAFANFRFAVVTNLPNVMDSFAVFLLPFDFPTWLAIGICAVAVTVVMTISNRNGAILAISHFIRVISLLLGQSGGNLLHLFKSRLVAAFLLTGWFWSCYILMFNLYQGSILSHLAVPMPPRVPQSMDELLISNLPVLTRSTLFSRSTTTSSSWIVESHLIREVTASFSAKFGALLDRVLFIDRDDITTLNISRVISNSEDIRTRHSNNSVLRTAHRFAVMDTKEVISVLGELIGIFGQKFITVGREETPFRTIIVDHLSPNFVSEFMSISFNSLIEAGISARWESLSELRHVASFMWEHGGETSAKFVRNKMANAKTSVVFYEAVPVSMKVVKFVFYLCAGIMGGGMCVKEV</sequence>
<feature type="transmembrane region" description="Helical" evidence="1">
    <location>
        <begin position="309"/>
        <end position="327"/>
    </location>
</feature>
<keyword evidence="1" id="KW-0472">Membrane</keyword>
<dbReference type="Proteomes" id="UP000198287">
    <property type="component" value="Unassembled WGS sequence"/>
</dbReference>
<feature type="transmembrane region" description="Helical" evidence="1">
    <location>
        <begin position="339"/>
        <end position="360"/>
    </location>
</feature>
<evidence type="ECO:0000313" key="3">
    <source>
        <dbReference type="Proteomes" id="UP000198287"/>
    </source>
</evidence>
<accession>A0A226D5V2</accession>
<dbReference type="AlphaFoldDB" id="A0A226D5V2"/>
<feature type="transmembrane region" description="Helical" evidence="1">
    <location>
        <begin position="36"/>
        <end position="58"/>
    </location>
</feature>